<evidence type="ECO:0000256" key="5">
    <source>
        <dbReference type="ARBA" id="ARBA00022650"/>
    </source>
</evidence>
<feature type="domain" description="Pyrroline-5-carboxylate reductase catalytic N-terminal" evidence="9">
    <location>
        <begin position="3"/>
        <end position="93"/>
    </location>
</feature>
<dbReference type="GO" id="GO:0004735">
    <property type="term" value="F:pyrroline-5-carboxylate reductase activity"/>
    <property type="evidence" value="ECO:0007669"/>
    <property type="project" value="UniProtKB-EC"/>
</dbReference>
<dbReference type="NCBIfam" id="TIGR00112">
    <property type="entry name" value="proC"/>
    <property type="match status" value="1"/>
</dbReference>
<dbReference type="SUPFAM" id="SSF51735">
    <property type="entry name" value="NAD(P)-binding Rossmann-fold domains"/>
    <property type="match status" value="1"/>
</dbReference>
<keyword evidence="3" id="KW-0963">Cytoplasm</keyword>
<dbReference type="InterPro" id="IPR028939">
    <property type="entry name" value="P5C_Rdtase_cat_N"/>
</dbReference>
<dbReference type="PANTHER" id="PTHR11645">
    <property type="entry name" value="PYRROLINE-5-CARBOXYLATE REDUCTASE"/>
    <property type="match status" value="1"/>
</dbReference>
<sequence length="262" mass="27705">MTGFIGGGNMAEAIINGLLAASGDRIVVSDKSEERLDYLKKKYRVKTTTDNREVLSVSDVIILAVKPSDIGGVTAEIRDGITDRHLVVSIAAGIKLAYLSGRLKVKRLIRVMPNAPAFAGEGMSVVSPLEGTEKKDLKTVLDIFSTVGEVLVLSEDKMAAVTALSGSGPAFFAYFVESMAEAGVRMGISASDALVLTLQTASGTIKMLKQGQTPAELKQMVTSPGGTTAEGLYRLERNSLKAAVKEAVEAAARRAEELSGRQ</sequence>
<evidence type="ECO:0000256" key="6">
    <source>
        <dbReference type="ARBA" id="ARBA00022857"/>
    </source>
</evidence>
<gene>
    <name evidence="11" type="ORF">MNBD_NITROSPIRAE03-1400</name>
</gene>
<keyword evidence="7 11" id="KW-0560">Oxidoreductase</keyword>
<dbReference type="InterPro" id="IPR053790">
    <property type="entry name" value="P5CR-like_CS"/>
</dbReference>
<keyword evidence="4" id="KW-0028">Amino-acid biosynthesis</keyword>
<evidence type="ECO:0000256" key="1">
    <source>
        <dbReference type="ARBA" id="ARBA00004496"/>
    </source>
</evidence>
<comment type="pathway">
    <text evidence="8">Amino-acid biosynthesis.</text>
</comment>
<dbReference type="FunFam" id="3.40.50.720:FF:000190">
    <property type="entry name" value="Pyrroline-5-carboxylate reductase"/>
    <property type="match status" value="1"/>
</dbReference>
<feature type="domain" description="Pyrroline-5-carboxylate reductase dimerisation" evidence="10">
    <location>
        <begin position="155"/>
        <end position="258"/>
    </location>
</feature>
<dbReference type="GO" id="GO:0005737">
    <property type="term" value="C:cytoplasm"/>
    <property type="evidence" value="ECO:0007669"/>
    <property type="project" value="UniProtKB-SubCell"/>
</dbReference>
<dbReference type="AlphaFoldDB" id="A0A3B1D1V9"/>
<evidence type="ECO:0000256" key="8">
    <source>
        <dbReference type="ARBA" id="ARBA00029440"/>
    </source>
</evidence>
<dbReference type="PIRSF" id="PIRSF000193">
    <property type="entry name" value="Pyrrol-5-carb_rd"/>
    <property type="match status" value="1"/>
</dbReference>
<organism evidence="11">
    <name type="scientific">hydrothermal vent metagenome</name>
    <dbReference type="NCBI Taxonomy" id="652676"/>
    <lineage>
        <taxon>unclassified sequences</taxon>
        <taxon>metagenomes</taxon>
        <taxon>ecological metagenomes</taxon>
    </lineage>
</organism>
<comment type="subcellular location">
    <subcellularLocation>
        <location evidence="1">Cytoplasm</location>
    </subcellularLocation>
</comment>
<dbReference type="Pfam" id="PF14748">
    <property type="entry name" value="P5CR_dimer"/>
    <property type="match status" value="1"/>
</dbReference>
<dbReference type="SUPFAM" id="SSF48179">
    <property type="entry name" value="6-phosphogluconate dehydrogenase C-terminal domain-like"/>
    <property type="match status" value="1"/>
</dbReference>
<keyword evidence="5" id="KW-0641">Proline biosynthesis</keyword>
<evidence type="ECO:0000256" key="2">
    <source>
        <dbReference type="ARBA" id="ARBA00005525"/>
    </source>
</evidence>
<dbReference type="PANTHER" id="PTHR11645:SF0">
    <property type="entry name" value="PYRROLINE-5-CARBOXYLATE REDUCTASE 3"/>
    <property type="match status" value="1"/>
</dbReference>
<dbReference type="PRINTS" id="PR00958">
    <property type="entry name" value="HOMSERKINASE"/>
</dbReference>
<dbReference type="EC" id="1.5.1.2" evidence="11"/>
<dbReference type="InterPro" id="IPR000304">
    <property type="entry name" value="Pyrroline-COOH_reductase"/>
</dbReference>
<dbReference type="Gene3D" id="1.10.3730.10">
    <property type="entry name" value="ProC C-terminal domain-like"/>
    <property type="match status" value="1"/>
</dbReference>
<dbReference type="Pfam" id="PF03807">
    <property type="entry name" value="F420_oxidored"/>
    <property type="match status" value="1"/>
</dbReference>
<evidence type="ECO:0000256" key="3">
    <source>
        <dbReference type="ARBA" id="ARBA00022490"/>
    </source>
</evidence>
<reference evidence="11" key="1">
    <citation type="submission" date="2018-06" db="EMBL/GenBank/DDBJ databases">
        <authorList>
            <person name="Zhirakovskaya E."/>
        </authorList>
    </citation>
    <scope>NUCLEOTIDE SEQUENCE</scope>
</reference>
<dbReference type="InterPro" id="IPR029036">
    <property type="entry name" value="P5CR_dimer"/>
</dbReference>
<protein>
    <submittedName>
        <fullName evidence="11">Pyrroline-5-carboxylate reductase</fullName>
        <ecNumber evidence="11">1.5.1.2</ecNumber>
    </submittedName>
</protein>
<dbReference type="Gene3D" id="3.40.50.720">
    <property type="entry name" value="NAD(P)-binding Rossmann-like Domain"/>
    <property type="match status" value="1"/>
</dbReference>
<evidence type="ECO:0000313" key="11">
    <source>
        <dbReference type="EMBL" id="VAX34712.1"/>
    </source>
</evidence>
<name>A0A3B1D1V9_9ZZZZ</name>
<accession>A0A3B1D1V9</accession>
<dbReference type="HAMAP" id="MF_01925">
    <property type="entry name" value="P5C_reductase"/>
    <property type="match status" value="1"/>
</dbReference>
<dbReference type="InterPro" id="IPR008927">
    <property type="entry name" value="6-PGluconate_DH-like_C_sf"/>
</dbReference>
<evidence type="ECO:0000256" key="7">
    <source>
        <dbReference type="ARBA" id="ARBA00023002"/>
    </source>
</evidence>
<dbReference type="EMBL" id="UOGI01000375">
    <property type="protein sequence ID" value="VAX34712.1"/>
    <property type="molecule type" value="Genomic_DNA"/>
</dbReference>
<dbReference type="GO" id="GO:0055129">
    <property type="term" value="P:L-proline biosynthetic process"/>
    <property type="evidence" value="ECO:0007669"/>
    <property type="project" value="TreeGrafter"/>
</dbReference>
<evidence type="ECO:0000256" key="4">
    <source>
        <dbReference type="ARBA" id="ARBA00022605"/>
    </source>
</evidence>
<evidence type="ECO:0000259" key="10">
    <source>
        <dbReference type="Pfam" id="PF14748"/>
    </source>
</evidence>
<dbReference type="PROSITE" id="PS00521">
    <property type="entry name" value="P5CR"/>
    <property type="match status" value="1"/>
</dbReference>
<evidence type="ECO:0000259" key="9">
    <source>
        <dbReference type="Pfam" id="PF03807"/>
    </source>
</evidence>
<proteinExistence type="inferred from homology"/>
<comment type="similarity">
    <text evidence="2">Belongs to the pyrroline-5-carboxylate reductase family.</text>
</comment>
<dbReference type="FunFam" id="1.10.3730.10:FF:000001">
    <property type="entry name" value="Pyrroline-5-carboxylate reductase"/>
    <property type="match status" value="1"/>
</dbReference>
<keyword evidence="6" id="KW-0521">NADP</keyword>
<dbReference type="InterPro" id="IPR036291">
    <property type="entry name" value="NAD(P)-bd_dom_sf"/>
</dbReference>